<evidence type="ECO:0000313" key="1">
    <source>
        <dbReference type="EMBL" id="MDR9776946.1"/>
    </source>
</evidence>
<reference evidence="1" key="1">
    <citation type="submission" date="2023-04" db="EMBL/GenBank/DDBJ databases">
        <title>Genomic characterization of faba bean (Vicia faba) microsymbionts in Mexican soils.</title>
        <authorList>
            <person name="Rivera Orduna F.N."/>
            <person name="Guevara-Luna J."/>
            <person name="Yan J."/>
            <person name="Arroyo-Herrera I."/>
            <person name="Li Y."/>
            <person name="Vasquez-Murrieta M.S."/>
            <person name="Wang E.T."/>
        </authorList>
    </citation>
    <scope>NUCLEOTIDE SEQUENCE</scope>
    <source>
        <strain evidence="1">CH26</strain>
    </source>
</reference>
<accession>A0AAJ2GXR7</accession>
<dbReference type="Proteomes" id="UP001268610">
    <property type="component" value="Unassembled WGS sequence"/>
</dbReference>
<comment type="caution">
    <text evidence="1">The sequence shown here is derived from an EMBL/GenBank/DDBJ whole genome shotgun (WGS) entry which is preliminary data.</text>
</comment>
<proteinExistence type="predicted"/>
<sequence length="99" mass="10747">MANIILQQAVDSAIAGRTVDAGFATPAASRRREIASLALDDKRAILAAWAFHFYAVDSKPELRQLTETPAKAFLLSMLILIDWAQSDVITSITSSFAHS</sequence>
<organism evidence="1 2">
    <name type="scientific">Rhizobium hidalgonense</name>
    <dbReference type="NCBI Taxonomy" id="1538159"/>
    <lineage>
        <taxon>Bacteria</taxon>
        <taxon>Pseudomonadati</taxon>
        <taxon>Pseudomonadota</taxon>
        <taxon>Alphaproteobacteria</taxon>
        <taxon>Hyphomicrobiales</taxon>
        <taxon>Rhizobiaceae</taxon>
        <taxon>Rhizobium/Agrobacterium group</taxon>
        <taxon>Rhizobium</taxon>
    </lineage>
</organism>
<dbReference type="AlphaFoldDB" id="A0AAJ2GXR7"/>
<gene>
    <name evidence="1" type="ORF">RJJ65_30720</name>
</gene>
<protein>
    <submittedName>
        <fullName evidence="1">Uncharacterized protein</fullName>
    </submittedName>
</protein>
<dbReference type="EMBL" id="JAVLSF010000031">
    <property type="protein sequence ID" value="MDR9776946.1"/>
    <property type="molecule type" value="Genomic_DNA"/>
</dbReference>
<name>A0AAJ2GXR7_9HYPH</name>
<evidence type="ECO:0000313" key="2">
    <source>
        <dbReference type="Proteomes" id="UP001268610"/>
    </source>
</evidence>